<comment type="caution">
    <text evidence="1">The sequence shown here is derived from an EMBL/GenBank/DDBJ whole genome shotgun (WGS) entry which is preliminary data.</text>
</comment>
<gene>
    <name evidence="1" type="ORF">HZH66_014549</name>
</gene>
<name>A0A834MQS3_VESVU</name>
<dbReference type="Proteomes" id="UP000614350">
    <property type="component" value="Unassembled WGS sequence"/>
</dbReference>
<organism evidence="1 2">
    <name type="scientific">Vespula vulgaris</name>
    <name type="common">Yellow jacket</name>
    <name type="synonym">Wasp</name>
    <dbReference type="NCBI Taxonomy" id="7454"/>
    <lineage>
        <taxon>Eukaryota</taxon>
        <taxon>Metazoa</taxon>
        <taxon>Ecdysozoa</taxon>
        <taxon>Arthropoda</taxon>
        <taxon>Hexapoda</taxon>
        <taxon>Insecta</taxon>
        <taxon>Pterygota</taxon>
        <taxon>Neoptera</taxon>
        <taxon>Endopterygota</taxon>
        <taxon>Hymenoptera</taxon>
        <taxon>Apocrita</taxon>
        <taxon>Aculeata</taxon>
        <taxon>Vespoidea</taxon>
        <taxon>Vespidae</taxon>
        <taxon>Vespinae</taxon>
        <taxon>Vespula</taxon>
    </lineage>
</organism>
<reference evidence="1" key="1">
    <citation type="journal article" date="2020" name="G3 (Bethesda)">
        <title>High-Quality Assemblies for Three Invasive Social Wasps from the &lt;i&gt;Vespula&lt;/i&gt; Genus.</title>
        <authorList>
            <person name="Harrop T.W.R."/>
            <person name="Guhlin J."/>
            <person name="McLaughlin G.M."/>
            <person name="Permina E."/>
            <person name="Stockwell P."/>
            <person name="Gilligan J."/>
            <person name="Le Lec M.F."/>
            <person name="Gruber M.A.M."/>
            <person name="Quinn O."/>
            <person name="Lovegrove M."/>
            <person name="Duncan E.J."/>
            <person name="Remnant E.J."/>
            <person name="Van Eeckhoven J."/>
            <person name="Graham B."/>
            <person name="Knapp R.A."/>
            <person name="Langford K.W."/>
            <person name="Kronenberg Z."/>
            <person name="Press M.O."/>
            <person name="Eacker S.M."/>
            <person name="Wilson-Rankin E.E."/>
            <person name="Purcell J."/>
            <person name="Lester P.J."/>
            <person name="Dearden P.K."/>
        </authorList>
    </citation>
    <scope>NUCLEOTIDE SEQUENCE</scope>
    <source>
        <strain evidence="1">Marl-1</strain>
    </source>
</reference>
<proteinExistence type="predicted"/>
<dbReference type="EMBL" id="JACSEA010000022">
    <property type="protein sequence ID" value="KAF7380194.1"/>
    <property type="molecule type" value="Genomic_DNA"/>
</dbReference>
<accession>A0A834MQS3</accession>
<evidence type="ECO:0000313" key="1">
    <source>
        <dbReference type="EMBL" id="KAF7380194.1"/>
    </source>
</evidence>
<evidence type="ECO:0000313" key="2">
    <source>
        <dbReference type="Proteomes" id="UP000614350"/>
    </source>
</evidence>
<dbReference type="AlphaFoldDB" id="A0A834MQS3"/>
<protein>
    <submittedName>
        <fullName evidence="1">Uncharacterized protein</fullName>
    </submittedName>
</protein>
<sequence length="133" mass="14463">MAAVPIAAGSQERTLWCCVFEAEKAKIEEEYVDVGKSLQTSNVQRSTASMFANVKENNRVRGEIGGKIFVKQFAVKRVARGITRPGAAIKVIYGSAFGHVGRSPKTTTGVTRQVYVSSVHHPVDVAHCLACWL</sequence>
<keyword evidence="2" id="KW-1185">Reference proteome</keyword>